<organism evidence="1">
    <name type="scientific">hydrothermal vent metagenome</name>
    <dbReference type="NCBI Taxonomy" id="652676"/>
    <lineage>
        <taxon>unclassified sequences</taxon>
        <taxon>metagenomes</taxon>
        <taxon>ecological metagenomes</taxon>
    </lineage>
</organism>
<proteinExistence type="predicted"/>
<sequence>MINVTSVMKYTSALLVSMLLLGSSVATVQAPEVLVQETTDKITSILRVEQDKIKTEPGRLLEIVDTIVAPHFDFERMSSWVLGKYWRKASADEKKRFAQEFRALLVRTYAKALNDNFDKQIDMLAPRKRKDGKQVTVRTEIQQSGGFPIPISYKMHMKEGAWKIFDVSVDGISLVANYRSSFAKEIRKDGLEKLIARLADRNQPAKAADTAK</sequence>
<reference evidence="1" key="1">
    <citation type="submission" date="2018-06" db="EMBL/GenBank/DDBJ databases">
        <authorList>
            <person name="Zhirakovskaya E."/>
        </authorList>
    </citation>
    <scope>NUCLEOTIDE SEQUENCE</scope>
</reference>
<gene>
    <name evidence="1" type="ORF">MNBD_GAMMA19-2125</name>
</gene>
<dbReference type="PANTHER" id="PTHR36573:SF1">
    <property type="entry name" value="INTERMEMBRANE PHOSPHOLIPID TRANSPORT SYSTEM BINDING PROTEIN MLAC"/>
    <property type="match status" value="1"/>
</dbReference>
<dbReference type="PIRSF" id="PIRSF004649">
    <property type="entry name" value="MlaC"/>
    <property type="match status" value="1"/>
</dbReference>
<dbReference type="InterPro" id="IPR008869">
    <property type="entry name" value="MlaC/ttg2D"/>
</dbReference>
<dbReference type="PANTHER" id="PTHR36573">
    <property type="entry name" value="INTERMEMBRANE PHOSPHOLIPID TRANSPORT SYSTEM BINDING PROTEIN MLAC"/>
    <property type="match status" value="1"/>
</dbReference>
<dbReference type="InterPro" id="IPR042245">
    <property type="entry name" value="Tgt2/MlaC_sf"/>
</dbReference>
<dbReference type="Pfam" id="PF05494">
    <property type="entry name" value="MlaC"/>
    <property type="match status" value="1"/>
</dbReference>
<accession>A0A3B1A4X1</accession>
<name>A0A3B1A4X1_9ZZZZ</name>
<dbReference type="Gene3D" id="3.10.450.710">
    <property type="entry name" value="Tgt2/MlaC"/>
    <property type="match status" value="1"/>
</dbReference>
<evidence type="ECO:0000313" key="1">
    <source>
        <dbReference type="EMBL" id="VAW95163.1"/>
    </source>
</evidence>
<dbReference type="EMBL" id="UOFV01000047">
    <property type="protein sequence ID" value="VAW95163.1"/>
    <property type="molecule type" value="Genomic_DNA"/>
</dbReference>
<dbReference type="AlphaFoldDB" id="A0A3B1A4X1"/>
<protein>
    <recommendedName>
        <fullName evidence="2">Phospholipid ABC transporter shuttle protein MlaC</fullName>
    </recommendedName>
</protein>
<evidence type="ECO:0008006" key="2">
    <source>
        <dbReference type="Google" id="ProtNLM"/>
    </source>
</evidence>